<gene>
    <name evidence="11" type="ORF">D9613_003973</name>
</gene>
<dbReference type="PROSITE" id="PS51910">
    <property type="entry name" value="GH18_2"/>
    <property type="match status" value="1"/>
</dbReference>
<evidence type="ECO:0000256" key="2">
    <source>
        <dbReference type="ARBA" id="ARBA00022801"/>
    </source>
</evidence>
<reference evidence="11 12" key="1">
    <citation type="submission" date="2019-12" db="EMBL/GenBank/DDBJ databases">
        <authorList>
            <person name="Floudas D."/>
            <person name="Bentzer J."/>
            <person name="Ahren D."/>
            <person name="Johansson T."/>
            <person name="Persson P."/>
            <person name="Tunlid A."/>
        </authorList>
    </citation>
    <scope>NUCLEOTIDE SEQUENCE [LARGE SCALE GENOMIC DNA]</scope>
    <source>
        <strain evidence="11 12">CBS 102.39</strain>
    </source>
</reference>
<dbReference type="GO" id="GO:0006032">
    <property type="term" value="P:chitin catabolic process"/>
    <property type="evidence" value="ECO:0007669"/>
    <property type="project" value="UniProtKB-KW"/>
</dbReference>
<dbReference type="InterPro" id="IPR050314">
    <property type="entry name" value="Glycosyl_Hydrlase_18"/>
</dbReference>
<dbReference type="AlphaFoldDB" id="A0A8H4QLA4"/>
<dbReference type="InterPro" id="IPR001683">
    <property type="entry name" value="PX_dom"/>
</dbReference>
<sequence length="565" mass="62817">MEGEQRLWESFYTANGFYLQSFEHTMAASVVINRHTTASLPHPHVVYVVEVTVNSTRTVIERRYSEFVALHESLRDGFPFPPKRVFLTLFFPSAWVDDQLVAERKAGLAKWLSAVLWAPEYQNVPLLQQFLSRDAIVPFTSEIDVEDVLPSTLSRKAISSFFSIRQTQKKPSMISAAYYPEWCVGDHSPEDLDFTKFDLLFFGFVTPNADSKLGWGPATSDSLKRLVTSARSSQADTKVVLTIGGWEGSRYFSQTCSTMLNRMTFVEAVVAAVNEHDLDGINLDWEFPNSKGSGNPYSPEDTANFLLLIQALRTALGASKIISAAVGHTPWLGPEGVPISNATAFAENLTYINIMNYSVYASSSPGPNSPLGDVIKGQRKLQTTAEAALLQWRNSGFPASKMLLGIPLFGYVFKSKRTYLNSGNRMVPNQTFESFASHSFKGAHKDMGGKSAEEMTTTTEQLESWWNKPIPFKQLVASGALVKRFDGNYGQGSGYTMAWDDSSSTPYLFNPEKKVLVTFDNTRSLAAKVKFAQENGFAGCATWSLDHDDDYTLQDVIRTAMGKYN</sequence>
<evidence type="ECO:0000256" key="7">
    <source>
        <dbReference type="RuleBase" id="RU000489"/>
    </source>
</evidence>
<organism evidence="11 12">
    <name type="scientific">Agrocybe pediades</name>
    <dbReference type="NCBI Taxonomy" id="84607"/>
    <lineage>
        <taxon>Eukaryota</taxon>
        <taxon>Fungi</taxon>
        <taxon>Dikarya</taxon>
        <taxon>Basidiomycota</taxon>
        <taxon>Agaricomycotina</taxon>
        <taxon>Agaricomycetes</taxon>
        <taxon>Agaricomycetidae</taxon>
        <taxon>Agaricales</taxon>
        <taxon>Agaricineae</taxon>
        <taxon>Strophariaceae</taxon>
        <taxon>Agrocybe</taxon>
    </lineage>
</organism>
<dbReference type="InterPro" id="IPR036871">
    <property type="entry name" value="PX_dom_sf"/>
</dbReference>
<dbReference type="PROSITE" id="PS50195">
    <property type="entry name" value="PX"/>
    <property type="match status" value="1"/>
</dbReference>
<evidence type="ECO:0000256" key="8">
    <source>
        <dbReference type="RuleBase" id="RU004453"/>
    </source>
</evidence>
<comment type="caution">
    <text evidence="11">The sequence shown here is derived from an EMBL/GenBank/DDBJ whole genome shotgun (WGS) entry which is preliminary data.</text>
</comment>
<dbReference type="SMART" id="SM00636">
    <property type="entry name" value="Glyco_18"/>
    <property type="match status" value="1"/>
</dbReference>
<dbReference type="SUPFAM" id="SSF51445">
    <property type="entry name" value="(Trans)glycosidases"/>
    <property type="match status" value="1"/>
</dbReference>
<dbReference type="InterPro" id="IPR029070">
    <property type="entry name" value="Chitinase_insertion_sf"/>
</dbReference>
<comment type="similarity">
    <text evidence="8">Belongs to the glycosyl hydrolase 18 family.</text>
</comment>
<dbReference type="InterPro" id="IPR001223">
    <property type="entry name" value="Glyco_hydro18_cat"/>
</dbReference>
<dbReference type="Gene3D" id="3.20.20.80">
    <property type="entry name" value="Glycosidases"/>
    <property type="match status" value="2"/>
</dbReference>
<protein>
    <recommendedName>
        <fullName evidence="13">Chitinase</fullName>
    </recommendedName>
</protein>
<dbReference type="SUPFAM" id="SSF54556">
    <property type="entry name" value="Chitinase insertion domain"/>
    <property type="match status" value="1"/>
</dbReference>
<dbReference type="InterPro" id="IPR011583">
    <property type="entry name" value="Chitinase_II/V-like_cat"/>
</dbReference>
<dbReference type="GO" id="GO:0008843">
    <property type="term" value="F:endochitinase activity"/>
    <property type="evidence" value="ECO:0007669"/>
    <property type="project" value="UniProtKB-EC"/>
</dbReference>
<keyword evidence="6" id="KW-0624">Polysaccharide degradation</keyword>
<dbReference type="CDD" id="cd06093">
    <property type="entry name" value="PX_domain"/>
    <property type="match status" value="1"/>
</dbReference>
<evidence type="ECO:0000259" key="10">
    <source>
        <dbReference type="PROSITE" id="PS51910"/>
    </source>
</evidence>
<feature type="domain" description="PX" evidence="9">
    <location>
        <begin position="25"/>
        <end position="147"/>
    </location>
</feature>
<dbReference type="GO" id="GO:0008061">
    <property type="term" value="F:chitin binding"/>
    <property type="evidence" value="ECO:0007669"/>
    <property type="project" value="InterPro"/>
</dbReference>
<dbReference type="SUPFAM" id="SSF64268">
    <property type="entry name" value="PX domain"/>
    <property type="match status" value="1"/>
</dbReference>
<dbReference type="Proteomes" id="UP000521872">
    <property type="component" value="Unassembled WGS sequence"/>
</dbReference>
<dbReference type="PROSITE" id="PS01095">
    <property type="entry name" value="GH18_1"/>
    <property type="match status" value="1"/>
</dbReference>
<evidence type="ECO:0000256" key="5">
    <source>
        <dbReference type="ARBA" id="ARBA00023295"/>
    </source>
</evidence>
<comment type="catalytic activity">
    <reaction evidence="1">
        <text>Random endo-hydrolysis of N-acetyl-beta-D-glucosaminide (1-&gt;4)-beta-linkages in chitin and chitodextrins.</text>
        <dbReference type="EC" id="3.2.1.14"/>
    </reaction>
</comment>
<dbReference type="GO" id="GO:0035091">
    <property type="term" value="F:phosphatidylinositol binding"/>
    <property type="evidence" value="ECO:0007669"/>
    <property type="project" value="InterPro"/>
</dbReference>
<keyword evidence="4" id="KW-0119">Carbohydrate metabolism</keyword>
<dbReference type="GO" id="GO:0005576">
    <property type="term" value="C:extracellular region"/>
    <property type="evidence" value="ECO:0007669"/>
    <property type="project" value="TreeGrafter"/>
</dbReference>
<dbReference type="PANTHER" id="PTHR11177">
    <property type="entry name" value="CHITINASE"/>
    <property type="match status" value="1"/>
</dbReference>
<keyword evidence="12" id="KW-1185">Reference proteome</keyword>
<evidence type="ECO:0008006" key="13">
    <source>
        <dbReference type="Google" id="ProtNLM"/>
    </source>
</evidence>
<proteinExistence type="inferred from homology"/>
<name>A0A8H4QLA4_9AGAR</name>
<evidence type="ECO:0000313" key="11">
    <source>
        <dbReference type="EMBL" id="KAF4612442.1"/>
    </source>
</evidence>
<dbReference type="SMART" id="SM00312">
    <property type="entry name" value="PX"/>
    <property type="match status" value="1"/>
</dbReference>
<dbReference type="Gene3D" id="3.30.1520.10">
    <property type="entry name" value="Phox-like domain"/>
    <property type="match status" value="1"/>
</dbReference>
<dbReference type="InterPro" id="IPR001579">
    <property type="entry name" value="Glyco_hydro_18_chit_AS"/>
</dbReference>
<dbReference type="GO" id="GO:0000272">
    <property type="term" value="P:polysaccharide catabolic process"/>
    <property type="evidence" value="ECO:0007669"/>
    <property type="project" value="UniProtKB-KW"/>
</dbReference>
<keyword evidence="5 7" id="KW-0326">Glycosidase</keyword>
<feature type="domain" description="GH18" evidence="10">
    <location>
        <begin position="173"/>
        <end position="564"/>
    </location>
</feature>
<dbReference type="Pfam" id="PF00704">
    <property type="entry name" value="Glyco_hydro_18"/>
    <property type="match status" value="1"/>
</dbReference>
<evidence type="ECO:0000256" key="4">
    <source>
        <dbReference type="ARBA" id="ARBA00023277"/>
    </source>
</evidence>
<evidence type="ECO:0000256" key="3">
    <source>
        <dbReference type="ARBA" id="ARBA00023024"/>
    </source>
</evidence>
<dbReference type="PANTHER" id="PTHR11177:SF317">
    <property type="entry name" value="CHITINASE 12-RELATED"/>
    <property type="match status" value="1"/>
</dbReference>
<keyword evidence="3" id="KW-0146">Chitin degradation</keyword>
<evidence type="ECO:0000256" key="6">
    <source>
        <dbReference type="ARBA" id="ARBA00023326"/>
    </source>
</evidence>
<dbReference type="InterPro" id="IPR017853">
    <property type="entry name" value="GH"/>
</dbReference>
<accession>A0A8H4QLA4</accession>
<keyword evidence="2 7" id="KW-0378">Hydrolase</keyword>
<dbReference type="EMBL" id="JAACJL010000057">
    <property type="protein sequence ID" value="KAF4612442.1"/>
    <property type="molecule type" value="Genomic_DNA"/>
</dbReference>
<dbReference type="Pfam" id="PF00787">
    <property type="entry name" value="PX"/>
    <property type="match status" value="1"/>
</dbReference>
<evidence type="ECO:0000313" key="12">
    <source>
        <dbReference type="Proteomes" id="UP000521872"/>
    </source>
</evidence>
<evidence type="ECO:0000256" key="1">
    <source>
        <dbReference type="ARBA" id="ARBA00000822"/>
    </source>
</evidence>
<evidence type="ECO:0000259" key="9">
    <source>
        <dbReference type="PROSITE" id="PS50195"/>
    </source>
</evidence>